<dbReference type="EMBL" id="JALLBG020000291">
    <property type="protein sequence ID" value="KAL3756818.1"/>
    <property type="molecule type" value="Genomic_DNA"/>
</dbReference>
<dbReference type="InterPro" id="IPR016901">
    <property type="entry name" value="APC10/Doc1"/>
</dbReference>
<accession>A0ABD3M1W1</accession>
<evidence type="ECO:0000313" key="9">
    <source>
        <dbReference type="EMBL" id="KAL3756818.1"/>
    </source>
</evidence>
<keyword evidence="4" id="KW-0833">Ubl conjugation pathway</keyword>
<feature type="compositionally biased region" description="Acidic residues" evidence="6">
    <location>
        <begin position="413"/>
        <end position="440"/>
    </location>
</feature>
<sequence>MIISAMEKEKSRLFSLRCSILIIAWILVAVTSYYIHTTFDSGVLASRRTLDNTSHLLVDNEKYEAEFLPMPSSSSELEVVETDASSPARFMTTTSSYNNKVTFPAQRRSPLSLSNVRSIDESSLPYQCGILFFYHIACTGGASINRWLGKLKKMNPNVSYYTHWGRKGAAVERSFIRGMEDQVYNIGPHEWRIVHAHGHSLYLNESEAYMYQWREQVEGQGCNFVVATMLREAVGHTISQTKGMITPGLTLDEFLHHLEPENYNQHGHFNTQLDYILYNSQIRNPYHVSKEERVRRGMELLTRHFDIVLVGDHDRFNEIVLKVTGWEGAEIPHSNSFNGELIFSERELYKIQRLTEENGDVQFLDAVKHVYYGHLDYLLASSFVFMCHRKEEFTKRAFLRHNIPLKLQTDEAQSGDEVDNDIDDRTEEHDEEEEEEEESSQDLQTATTTRTRHHPTRGGGVTAHPTNPAHHSHRPPRDYHNLRIKSTPTLKLLTDPELSLTVREIGRTASWSLSTAKPGNGVDQLRDSSLDTYWQSDGLQPHHINIQFPRRQTISAIALYLDFTLDESYTPKRMKIRVGTTFHNLEEVRTVDVREPCGWVTIPLWRKWGEDVFDNILDPHGDDDEGGAAGGETKDGMEDEQARSKSNRVPVWKRKPMRTHLVQISILSMHQNGRDTHVRQVKVFGPRDYGGGNGIGMMVGQNPSHHGLLHHRGGGVGGGSDGKRSGETTMMMTSGKLTVPAFQTVGVLGGVRILVPWYQSRGQGGELSEVSRAAFGAPKNCGMFLRRT</sequence>
<dbReference type="PANTHER" id="PTHR12936:SF0">
    <property type="entry name" value="ANAPHASE-PROMOTING COMPLEX SUBUNIT 10"/>
    <property type="match status" value="1"/>
</dbReference>
<dbReference type="Proteomes" id="UP001530293">
    <property type="component" value="Unassembled WGS sequence"/>
</dbReference>
<dbReference type="PROSITE" id="PS51284">
    <property type="entry name" value="DOC"/>
    <property type="match status" value="1"/>
</dbReference>
<evidence type="ECO:0000313" key="10">
    <source>
        <dbReference type="Proteomes" id="UP001530293"/>
    </source>
</evidence>
<keyword evidence="2" id="KW-0132">Cell division</keyword>
<dbReference type="Pfam" id="PF03256">
    <property type="entry name" value="ANAPC10"/>
    <property type="match status" value="1"/>
</dbReference>
<dbReference type="PANTHER" id="PTHR12936">
    <property type="entry name" value="ANAPHASE-PROMOTING COMPLEX 10"/>
    <property type="match status" value="1"/>
</dbReference>
<reference evidence="9 10" key="1">
    <citation type="submission" date="2024-10" db="EMBL/GenBank/DDBJ databases">
        <title>Updated reference genomes for cyclostephanoid diatoms.</title>
        <authorList>
            <person name="Roberts W.R."/>
            <person name="Alverson A.J."/>
        </authorList>
    </citation>
    <scope>NUCLEOTIDE SEQUENCE [LARGE SCALE GENOMIC DNA]</scope>
    <source>
        <strain evidence="9 10">AJA232-27</strain>
    </source>
</reference>
<feature type="compositionally biased region" description="Basic and acidic residues" evidence="6">
    <location>
        <begin position="632"/>
        <end position="643"/>
    </location>
</feature>
<feature type="domain" description="DOC" evidence="8">
    <location>
        <begin position="481"/>
        <end position="710"/>
    </location>
</feature>
<feature type="region of interest" description="Disordered" evidence="6">
    <location>
        <begin position="617"/>
        <end position="649"/>
    </location>
</feature>
<dbReference type="GO" id="GO:0051301">
    <property type="term" value="P:cell division"/>
    <property type="evidence" value="ECO:0007669"/>
    <property type="project" value="UniProtKB-KW"/>
</dbReference>
<keyword evidence="7" id="KW-0472">Membrane</keyword>
<dbReference type="AlphaFoldDB" id="A0ABD3M1W1"/>
<keyword evidence="7" id="KW-0812">Transmembrane</keyword>
<dbReference type="InterPro" id="IPR008979">
    <property type="entry name" value="Galactose-bd-like_sf"/>
</dbReference>
<evidence type="ECO:0000256" key="5">
    <source>
        <dbReference type="ARBA" id="ARBA00023306"/>
    </source>
</evidence>
<evidence type="ECO:0000256" key="1">
    <source>
        <dbReference type="ARBA" id="ARBA00006762"/>
    </source>
</evidence>
<dbReference type="SUPFAM" id="SSF49785">
    <property type="entry name" value="Galactose-binding domain-like"/>
    <property type="match status" value="1"/>
</dbReference>
<protein>
    <recommendedName>
        <fullName evidence="8">DOC domain-containing protein</fullName>
    </recommendedName>
</protein>
<dbReference type="InterPro" id="IPR004939">
    <property type="entry name" value="APC_su10/DOC_dom"/>
</dbReference>
<feature type="transmembrane region" description="Helical" evidence="7">
    <location>
        <begin position="12"/>
        <end position="35"/>
    </location>
</feature>
<dbReference type="CDD" id="cd08366">
    <property type="entry name" value="APC10"/>
    <property type="match status" value="1"/>
</dbReference>
<keyword evidence="3" id="KW-0498">Mitosis</keyword>
<keyword evidence="5" id="KW-0131">Cell cycle</keyword>
<dbReference type="Gene3D" id="2.60.120.260">
    <property type="entry name" value="Galactose-binding domain-like"/>
    <property type="match status" value="1"/>
</dbReference>
<evidence type="ECO:0000256" key="2">
    <source>
        <dbReference type="ARBA" id="ARBA00022618"/>
    </source>
</evidence>
<organism evidence="9 10">
    <name type="scientific">Discostella pseudostelligera</name>
    <dbReference type="NCBI Taxonomy" id="259834"/>
    <lineage>
        <taxon>Eukaryota</taxon>
        <taxon>Sar</taxon>
        <taxon>Stramenopiles</taxon>
        <taxon>Ochrophyta</taxon>
        <taxon>Bacillariophyta</taxon>
        <taxon>Coscinodiscophyceae</taxon>
        <taxon>Thalassiosirophycidae</taxon>
        <taxon>Stephanodiscales</taxon>
        <taxon>Stephanodiscaceae</taxon>
        <taxon>Discostella</taxon>
    </lineage>
</organism>
<comment type="caution">
    <text evidence="9">The sequence shown here is derived from an EMBL/GenBank/DDBJ whole genome shotgun (WGS) entry which is preliminary data.</text>
</comment>
<name>A0ABD3M1W1_9STRA</name>
<proteinExistence type="inferred from homology"/>
<evidence type="ECO:0000256" key="3">
    <source>
        <dbReference type="ARBA" id="ARBA00022776"/>
    </source>
</evidence>
<dbReference type="SMART" id="SM01337">
    <property type="entry name" value="APC10"/>
    <property type="match status" value="1"/>
</dbReference>
<evidence type="ECO:0000259" key="8">
    <source>
        <dbReference type="PROSITE" id="PS51284"/>
    </source>
</evidence>
<feature type="region of interest" description="Disordered" evidence="6">
    <location>
        <begin position="409"/>
        <end position="482"/>
    </location>
</feature>
<evidence type="ECO:0000256" key="7">
    <source>
        <dbReference type="SAM" id="Phobius"/>
    </source>
</evidence>
<comment type="similarity">
    <text evidence="1">Belongs to the APC10 family.</text>
</comment>
<keyword evidence="7" id="KW-1133">Transmembrane helix</keyword>
<evidence type="ECO:0000256" key="6">
    <source>
        <dbReference type="SAM" id="MobiDB-lite"/>
    </source>
</evidence>
<gene>
    <name evidence="9" type="ORF">ACHAWU_000460</name>
</gene>
<keyword evidence="10" id="KW-1185">Reference proteome</keyword>
<evidence type="ECO:0000256" key="4">
    <source>
        <dbReference type="ARBA" id="ARBA00022786"/>
    </source>
</evidence>